<dbReference type="InterPro" id="IPR036757">
    <property type="entry name" value="TFR-like_dimer_dom_sf"/>
</dbReference>
<evidence type="ECO:0000256" key="2">
    <source>
        <dbReference type="SAM" id="MobiDB-lite"/>
    </source>
</evidence>
<evidence type="ECO:0000259" key="4">
    <source>
        <dbReference type="Pfam" id="PF02225"/>
    </source>
</evidence>
<protein>
    <submittedName>
        <fullName evidence="7">Zn-dependent exopeptidase</fullName>
    </submittedName>
</protein>
<evidence type="ECO:0000313" key="8">
    <source>
        <dbReference type="Proteomes" id="UP000703269"/>
    </source>
</evidence>
<feature type="compositionally biased region" description="Basic and acidic residues" evidence="2">
    <location>
        <begin position="1"/>
        <end position="12"/>
    </location>
</feature>
<dbReference type="InterPro" id="IPR007484">
    <property type="entry name" value="Peptidase_M28"/>
</dbReference>
<dbReference type="InterPro" id="IPR007365">
    <property type="entry name" value="TFR-like_dimer_dom"/>
</dbReference>
<evidence type="ECO:0000259" key="6">
    <source>
        <dbReference type="Pfam" id="PF04389"/>
    </source>
</evidence>
<evidence type="ECO:0000259" key="5">
    <source>
        <dbReference type="Pfam" id="PF04253"/>
    </source>
</evidence>
<comment type="similarity">
    <text evidence="1">Belongs to the peptidase M28 family. M28B subfamily.</text>
</comment>
<keyword evidence="3" id="KW-1133">Transmembrane helix</keyword>
<dbReference type="PANTHER" id="PTHR10404">
    <property type="entry name" value="N-ACETYLATED-ALPHA-LINKED ACIDIC DIPEPTIDASE"/>
    <property type="match status" value="1"/>
</dbReference>
<evidence type="ECO:0000256" key="3">
    <source>
        <dbReference type="SAM" id="Phobius"/>
    </source>
</evidence>
<dbReference type="InterPro" id="IPR039373">
    <property type="entry name" value="Peptidase_M28B"/>
</dbReference>
<dbReference type="Pfam" id="PF04389">
    <property type="entry name" value="Peptidase_M28"/>
    <property type="match status" value="1"/>
</dbReference>
<dbReference type="AlphaFoldDB" id="A0A9P3L866"/>
<dbReference type="InterPro" id="IPR046450">
    <property type="entry name" value="PA_dom_sf"/>
</dbReference>
<dbReference type="SUPFAM" id="SSF52025">
    <property type="entry name" value="PA domain"/>
    <property type="match status" value="1"/>
</dbReference>
<dbReference type="Pfam" id="PF02225">
    <property type="entry name" value="PA"/>
    <property type="match status" value="1"/>
</dbReference>
<dbReference type="SUPFAM" id="SSF47672">
    <property type="entry name" value="Transferrin receptor-like dimerisation domain"/>
    <property type="match status" value="2"/>
</dbReference>
<dbReference type="PANTHER" id="PTHR10404:SF46">
    <property type="entry name" value="VACUOLAR PROTEIN SORTING-ASSOCIATED PROTEIN 70"/>
    <property type="match status" value="1"/>
</dbReference>
<dbReference type="Gene3D" id="3.50.30.30">
    <property type="match status" value="1"/>
</dbReference>
<dbReference type="EMBL" id="BPQB01000001">
    <property type="protein sequence ID" value="GJE84372.1"/>
    <property type="molecule type" value="Genomic_DNA"/>
</dbReference>
<dbReference type="Pfam" id="PF04253">
    <property type="entry name" value="TFR_dimer"/>
    <property type="match status" value="1"/>
</dbReference>
<dbReference type="CDD" id="cd02121">
    <property type="entry name" value="PA_GCPII_like"/>
    <property type="match status" value="1"/>
</dbReference>
<feature type="domain" description="Peptidase M28" evidence="6">
    <location>
        <begin position="408"/>
        <end position="536"/>
    </location>
</feature>
<keyword evidence="3" id="KW-0472">Membrane</keyword>
<keyword evidence="8" id="KW-1185">Reference proteome</keyword>
<dbReference type="Gene3D" id="1.20.930.40">
    <property type="entry name" value="Transferrin receptor-like, dimerisation domain"/>
    <property type="match status" value="1"/>
</dbReference>
<dbReference type="OrthoDB" id="5841748at2759"/>
<reference evidence="7 8" key="1">
    <citation type="submission" date="2021-08" db="EMBL/GenBank/DDBJ databases">
        <title>Draft Genome Sequence of Phanerochaete sordida strain YK-624.</title>
        <authorList>
            <person name="Mori T."/>
            <person name="Dohra H."/>
            <person name="Suzuki T."/>
            <person name="Kawagishi H."/>
            <person name="Hirai H."/>
        </authorList>
    </citation>
    <scope>NUCLEOTIDE SEQUENCE [LARGE SCALE GENOMIC DNA]</scope>
    <source>
        <strain evidence="7 8">YK-624</strain>
    </source>
</reference>
<feature type="domain" description="PA" evidence="4">
    <location>
        <begin position="244"/>
        <end position="316"/>
    </location>
</feature>
<feature type="region of interest" description="Disordered" evidence="2">
    <location>
        <begin position="1"/>
        <end position="25"/>
    </location>
</feature>
<evidence type="ECO:0000256" key="1">
    <source>
        <dbReference type="ARBA" id="ARBA00005634"/>
    </source>
</evidence>
<gene>
    <name evidence="7" type="ORF">PsYK624_004480</name>
</gene>
<organism evidence="7 8">
    <name type="scientific">Phanerochaete sordida</name>
    <dbReference type="NCBI Taxonomy" id="48140"/>
    <lineage>
        <taxon>Eukaryota</taxon>
        <taxon>Fungi</taxon>
        <taxon>Dikarya</taxon>
        <taxon>Basidiomycota</taxon>
        <taxon>Agaricomycotina</taxon>
        <taxon>Agaricomycetes</taxon>
        <taxon>Polyporales</taxon>
        <taxon>Phanerochaetaceae</taxon>
        <taxon>Phanerochaete</taxon>
    </lineage>
</organism>
<feature type="domain" description="Transferrin receptor-like dimerisation" evidence="5">
    <location>
        <begin position="812"/>
        <end position="898"/>
    </location>
</feature>
<proteinExistence type="inferred from homology"/>
<dbReference type="SUPFAM" id="SSF53187">
    <property type="entry name" value="Zn-dependent exopeptidases"/>
    <property type="match status" value="1"/>
</dbReference>
<dbReference type="Proteomes" id="UP000703269">
    <property type="component" value="Unassembled WGS sequence"/>
</dbReference>
<comment type="caution">
    <text evidence="7">The sequence shown here is derived from an EMBL/GenBank/DDBJ whole genome shotgun (WGS) entry which is preliminary data.</text>
</comment>
<name>A0A9P3L866_9APHY</name>
<sequence length="900" mass="98611">MDYKPLPTDEKAGIPAPVQAPTPAHAQDIRAKRARRIAKVAWHLAVLALIFLTLRNWGAKIRAEVDKEASAWLGQYIGFDRQHHHHHGGGKKPPLHGKAAELLYLTVPNPASAIKASREYATKPHMAGTPGDFDTAKLWLALLERELGAVAPAGDGEPVYSAGSDASRNATLAGPRASGPTAWIDVYYPVMNTPVNHSVTILGEDGLPVWVAPLEEVADATDPEAGKYFDAVPAFHGLSASGEVEGKLIYANYGRQEDFKALLEKGVDFTSSIVIVRYGGIFRGLKVKGAQELGAAGVLIFSDPTDDGAVTEENGYLAYPYGPARNPTSVQRGSVQYLSIYPGDPTTPGYPAYENSTRTEGENMPKIPSLPISWANAQVLLNEINEGGLNRTVSLVNHVDTRVIPIWNTMGVIPGHIRDEVVVVGNHRDAWVMGATDPSSGTVSAHEFVKGLGVLLKQGWKPLRTLVIASWDAEEYGLMGSTEWGEDFSDFIDEHVVAYVNLDSSVSGSRFSASASPSLSHLIRGAAQDVPHPTKPGKSLWDAREDIGVFEGPVSEEVLAMFEPVPQLADSVGVNPLGSGSDYTVFLQQNGIASTNMGFGGTPHDAAYHYHSVYDSERWQELYGDPGFFRHVAIANLLGLQTLRLLDSIVLPINTTHYAFELESYLQRVESIADSQALDVDFSSLRTSLHKLQKASIALDEEKTEAEKALKKIIHKLVRRKVIHRKARKAICAVKKLFGKECHKKHHGHELHAKEDVAVANIPSFTTEEGKAVHPRVGRAPVWVKEHQEGHKCGMHGKGHHKDHHKKKLFKKLKKAVKRVQKANAKLVAFERGFISKEGIKDREWYKHLGVAPGKWLGYGATTLPALTESFTIEHNATLAKYEIKRLRKLVDKLAHKIEP</sequence>
<feature type="transmembrane region" description="Helical" evidence="3">
    <location>
        <begin position="40"/>
        <end position="58"/>
    </location>
</feature>
<dbReference type="Gene3D" id="3.40.630.10">
    <property type="entry name" value="Zn peptidases"/>
    <property type="match status" value="1"/>
</dbReference>
<evidence type="ECO:0000313" key="7">
    <source>
        <dbReference type="EMBL" id="GJE84372.1"/>
    </source>
</evidence>
<keyword evidence="3" id="KW-0812">Transmembrane</keyword>
<dbReference type="InterPro" id="IPR003137">
    <property type="entry name" value="PA_domain"/>
</dbReference>
<dbReference type="CDD" id="cd08022">
    <property type="entry name" value="M28_PSMA_like"/>
    <property type="match status" value="1"/>
</dbReference>
<dbReference type="GO" id="GO:0004180">
    <property type="term" value="F:carboxypeptidase activity"/>
    <property type="evidence" value="ECO:0007669"/>
    <property type="project" value="TreeGrafter"/>
</dbReference>
<accession>A0A9P3L866</accession>
<dbReference type="FunFam" id="3.40.630.10:FF:000101">
    <property type="entry name" value="N-acetylated alpha-linked acidic dipeptidase like 1"/>
    <property type="match status" value="1"/>
</dbReference>